<gene>
    <name evidence="2" type="ORF">V5799_004376</name>
</gene>
<dbReference type="Proteomes" id="UP001321473">
    <property type="component" value="Unassembled WGS sequence"/>
</dbReference>
<name>A0AAQ4D699_AMBAM</name>
<organism evidence="2 3">
    <name type="scientific">Amblyomma americanum</name>
    <name type="common">Lone star tick</name>
    <dbReference type="NCBI Taxonomy" id="6943"/>
    <lineage>
        <taxon>Eukaryota</taxon>
        <taxon>Metazoa</taxon>
        <taxon>Ecdysozoa</taxon>
        <taxon>Arthropoda</taxon>
        <taxon>Chelicerata</taxon>
        <taxon>Arachnida</taxon>
        <taxon>Acari</taxon>
        <taxon>Parasitiformes</taxon>
        <taxon>Ixodida</taxon>
        <taxon>Ixodoidea</taxon>
        <taxon>Ixodidae</taxon>
        <taxon>Amblyomminae</taxon>
        <taxon>Amblyomma</taxon>
    </lineage>
</organism>
<sequence length="175" mass="20080">MPYIVQDLLRYYPGLSGLFVASVFSASLRTEREGRGRPRTNLPVHAEMHEQLRPERHHQRTQGTFSSEAPCRLRGCDQFGARIEPGRQSVLPATFVRLGRPDTRHRRPEERPANRATHWWATSERERRIPTGPVATSKPAWSSGVARPSSTRSEGLRTFEVRLEGFRTIKVKRLK</sequence>
<protein>
    <submittedName>
        <fullName evidence="2">Uncharacterized protein</fullName>
    </submittedName>
</protein>
<reference evidence="2 3" key="1">
    <citation type="journal article" date="2023" name="Arcadia Sci">
        <title>De novo assembly of a long-read Amblyomma americanum tick genome.</title>
        <authorList>
            <person name="Chou S."/>
            <person name="Poskanzer K.E."/>
            <person name="Rollins M."/>
            <person name="Thuy-Boun P.S."/>
        </authorList>
    </citation>
    <scope>NUCLEOTIDE SEQUENCE [LARGE SCALE GENOMIC DNA]</scope>
    <source>
        <strain evidence="2">F_SG_1</strain>
        <tissue evidence="2">Salivary glands</tissue>
    </source>
</reference>
<dbReference type="EMBL" id="JARKHS020034611">
    <property type="protein sequence ID" value="KAK8757989.1"/>
    <property type="molecule type" value="Genomic_DNA"/>
</dbReference>
<dbReference type="AlphaFoldDB" id="A0AAQ4D699"/>
<accession>A0AAQ4D699</accession>
<evidence type="ECO:0000313" key="3">
    <source>
        <dbReference type="Proteomes" id="UP001321473"/>
    </source>
</evidence>
<evidence type="ECO:0000313" key="2">
    <source>
        <dbReference type="EMBL" id="KAK8757989.1"/>
    </source>
</evidence>
<proteinExistence type="predicted"/>
<evidence type="ECO:0000256" key="1">
    <source>
        <dbReference type="SAM" id="MobiDB-lite"/>
    </source>
</evidence>
<comment type="caution">
    <text evidence="2">The sequence shown here is derived from an EMBL/GenBank/DDBJ whole genome shotgun (WGS) entry which is preliminary data.</text>
</comment>
<feature type="region of interest" description="Disordered" evidence="1">
    <location>
        <begin position="130"/>
        <end position="150"/>
    </location>
</feature>
<keyword evidence="3" id="KW-1185">Reference proteome</keyword>